<sequence length="842" mass="93908">MDVDVTQPAAIAALTCSKAITSGGSVATGTGTPTPELHDHSMHAPGMIVPYRNPRGLVRQRSASPDFSRREVIREEAGGAKKVQVVESDTLQTRARLWRRDEEISELKDLVRTQAAQLERYLGTCNSIQSKYDEIEGWVHGRSKKWEEKAEKSEKQLLRLQSDTLEARRLAEAATRPEDLRQIRKDVLEAKELAAAEFRQLQSDTLEAKRLAEAATKPDDLRQIREDALEAKQLAAAATKHEELEQIRRDALEAKQLAAAELQQIRKDAHEAKQLAAAELRQIRKDALEAMQLAAAATQRQQSPPQSSSNRRLATGTPARRVGFFKDQNYVDVNDDETASDIEMASDVNTAPRAKDKGKGKLADHSRGKTQYPNSFASSRELDVDLFGGSYEDDPEAPSQSVPPPPKNIPRPRGGAGPPVTPKRYPASSASPAWNPVDSPSQGESIGMMLQGMNKLGDTVGKMFDMMSGGLTTPQTRRTPRRSPAVSRIYKTPVDRARTPEQTEKLGIIRKYVEEFFEVRKDEDFLKLQPASADVIQLFEQDRSGPGPRPPYVPNWDKDTLEGEWNTHLYHLLIQSVEGEHTEVEINEMKTLFFAKLRRIRTLIKKAQPKQGESPADAQARFNANHLRMLADQRLHTRRQTTYDQRIGICVENIKLLPEGGERDIWCNLYDMVVAMGPDGVSSDEEAVAENRRVFHVKVLPHRSARVLPRVKFIDSHANHTNGYGNNGPGTAPRTRIRPQNANESSRKAPVEWPENLYKAGWVEAQSDINYGHLNAQAELELIPFSEVQRLVGVGLAEHSWAKKFEDDPFSRSLGAALGRAAYYTSSATHSSPGTTLEKLIS</sequence>
<feature type="region of interest" description="Disordered" evidence="2">
    <location>
        <begin position="294"/>
        <end position="321"/>
    </location>
</feature>
<keyword evidence="1" id="KW-0175">Coiled coil</keyword>
<dbReference type="HOGENOM" id="CLU_338029_0_0_1"/>
<proteinExistence type="predicted"/>
<keyword evidence="4" id="KW-1185">Reference proteome</keyword>
<feature type="compositionally biased region" description="Polar residues" evidence="2">
    <location>
        <begin position="428"/>
        <end position="444"/>
    </location>
</feature>
<feature type="compositionally biased region" description="Basic and acidic residues" evidence="2">
    <location>
        <begin position="353"/>
        <end position="367"/>
    </location>
</feature>
<evidence type="ECO:0000256" key="2">
    <source>
        <dbReference type="SAM" id="MobiDB-lite"/>
    </source>
</evidence>
<feature type="compositionally biased region" description="Polar residues" evidence="2">
    <location>
        <begin position="369"/>
        <end position="378"/>
    </location>
</feature>
<feature type="compositionally biased region" description="Low complexity" evidence="2">
    <location>
        <begin position="294"/>
        <end position="309"/>
    </location>
</feature>
<reference evidence="3 4" key="1">
    <citation type="submission" date="2014-04" db="EMBL/GenBank/DDBJ databases">
        <authorList>
            <consortium name="DOE Joint Genome Institute"/>
            <person name="Kuo A."/>
            <person name="Gay G."/>
            <person name="Dore J."/>
            <person name="Kohler A."/>
            <person name="Nagy L.G."/>
            <person name="Floudas D."/>
            <person name="Copeland A."/>
            <person name="Barry K.W."/>
            <person name="Cichocki N."/>
            <person name="Veneault-Fourrey C."/>
            <person name="LaButti K."/>
            <person name="Lindquist E.A."/>
            <person name="Lipzen A."/>
            <person name="Lundell T."/>
            <person name="Morin E."/>
            <person name="Murat C."/>
            <person name="Sun H."/>
            <person name="Tunlid A."/>
            <person name="Henrissat B."/>
            <person name="Grigoriev I.V."/>
            <person name="Hibbett D.S."/>
            <person name="Martin F."/>
            <person name="Nordberg H.P."/>
            <person name="Cantor M.N."/>
            <person name="Hua S.X."/>
        </authorList>
    </citation>
    <scope>NUCLEOTIDE SEQUENCE [LARGE SCALE GENOMIC DNA]</scope>
    <source>
        <strain evidence="4">h7</strain>
    </source>
</reference>
<dbReference type="STRING" id="686832.A0A0C3BSU9"/>
<evidence type="ECO:0000313" key="3">
    <source>
        <dbReference type="EMBL" id="KIM35124.1"/>
    </source>
</evidence>
<accession>A0A0C3BSU9</accession>
<gene>
    <name evidence="3" type="ORF">M413DRAFT_32747</name>
</gene>
<evidence type="ECO:0000313" key="4">
    <source>
        <dbReference type="Proteomes" id="UP000053424"/>
    </source>
</evidence>
<dbReference type="AlphaFoldDB" id="A0A0C3BSU9"/>
<dbReference type="EMBL" id="KN831830">
    <property type="protein sequence ID" value="KIM35124.1"/>
    <property type="molecule type" value="Genomic_DNA"/>
</dbReference>
<dbReference type="Proteomes" id="UP000053424">
    <property type="component" value="Unassembled WGS sequence"/>
</dbReference>
<feature type="region of interest" description="Disordered" evidence="2">
    <location>
        <begin position="342"/>
        <end position="446"/>
    </location>
</feature>
<reference evidence="4" key="2">
    <citation type="submission" date="2015-01" db="EMBL/GenBank/DDBJ databases">
        <title>Evolutionary Origins and Diversification of the Mycorrhizal Mutualists.</title>
        <authorList>
            <consortium name="DOE Joint Genome Institute"/>
            <consortium name="Mycorrhizal Genomics Consortium"/>
            <person name="Kohler A."/>
            <person name="Kuo A."/>
            <person name="Nagy L.G."/>
            <person name="Floudas D."/>
            <person name="Copeland A."/>
            <person name="Barry K.W."/>
            <person name="Cichocki N."/>
            <person name="Veneault-Fourrey C."/>
            <person name="LaButti K."/>
            <person name="Lindquist E.A."/>
            <person name="Lipzen A."/>
            <person name="Lundell T."/>
            <person name="Morin E."/>
            <person name="Murat C."/>
            <person name="Riley R."/>
            <person name="Ohm R."/>
            <person name="Sun H."/>
            <person name="Tunlid A."/>
            <person name="Henrissat B."/>
            <person name="Grigoriev I.V."/>
            <person name="Hibbett D.S."/>
            <person name="Martin F."/>
        </authorList>
    </citation>
    <scope>NUCLEOTIDE SEQUENCE [LARGE SCALE GENOMIC DNA]</scope>
    <source>
        <strain evidence="4">h7</strain>
    </source>
</reference>
<dbReference type="OrthoDB" id="3224221at2759"/>
<protein>
    <submittedName>
        <fullName evidence="3">Uncharacterized protein</fullName>
    </submittedName>
</protein>
<organism evidence="3 4">
    <name type="scientific">Hebeloma cylindrosporum</name>
    <dbReference type="NCBI Taxonomy" id="76867"/>
    <lineage>
        <taxon>Eukaryota</taxon>
        <taxon>Fungi</taxon>
        <taxon>Dikarya</taxon>
        <taxon>Basidiomycota</taxon>
        <taxon>Agaricomycotina</taxon>
        <taxon>Agaricomycetes</taxon>
        <taxon>Agaricomycetidae</taxon>
        <taxon>Agaricales</taxon>
        <taxon>Agaricineae</taxon>
        <taxon>Hymenogastraceae</taxon>
        <taxon>Hebeloma</taxon>
    </lineage>
</organism>
<feature type="region of interest" description="Disordered" evidence="2">
    <location>
        <begin position="718"/>
        <end position="750"/>
    </location>
</feature>
<evidence type="ECO:0000256" key="1">
    <source>
        <dbReference type="SAM" id="Coils"/>
    </source>
</evidence>
<feature type="coiled-coil region" evidence="1">
    <location>
        <begin position="234"/>
        <end position="282"/>
    </location>
</feature>
<name>A0A0C3BSU9_HEBCY</name>